<comment type="caution">
    <text evidence="2">The sequence shown here is derived from an EMBL/GenBank/DDBJ whole genome shotgun (WGS) entry which is preliminary data.</text>
</comment>
<keyword evidence="3" id="KW-1185">Reference proteome</keyword>
<dbReference type="Proteomes" id="UP000011661">
    <property type="component" value="Unassembled WGS sequence"/>
</dbReference>
<evidence type="ECO:0000313" key="2">
    <source>
        <dbReference type="EMBL" id="ELY40682.1"/>
    </source>
</evidence>
<organism evidence="2 3">
    <name type="scientific">Natronorubrum sulfidifaciens JCM 14089</name>
    <dbReference type="NCBI Taxonomy" id="1230460"/>
    <lineage>
        <taxon>Archaea</taxon>
        <taxon>Methanobacteriati</taxon>
        <taxon>Methanobacteriota</taxon>
        <taxon>Stenosarchaea group</taxon>
        <taxon>Halobacteria</taxon>
        <taxon>Halobacteriales</taxon>
        <taxon>Natrialbaceae</taxon>
        <taxon>Natronorubrum</taxon>
    </lineage>
</organism>
<evidence type="ECO:0000313" key="3">
    <source>
        <dbReference type="Proteomes" id="UP000011661"/>
    </source>
</evidence>
<dbReference type="EMBL" id="AOHX01000061">
    <property type="protein sequence ID" value="ELY40682.1"/>
    <property type="molecule type" value="Genomic_DNA"/>
</dbReference>
<protein>
    <recommendedName>
        <fullName evidence="1">Halobacterial output domain-containing protein</fullName>
    </recommendedName>
</protein>
<evidence type="ECO:0000259" key="1">
    <source>
        <dbReference type="Pfam" id="PF18545"/>
    </source>
</evidence>
<reference evidence="2 3" key="1">
    <citation type="journal article" date="2014" name="PLoS Genet.">
        <title>Phylogenetically driven sequencing of extremely halophilic archaea reveals strategies for static and dynamic osmo-response.</title>
        <authorList>
            <person name="Becker E.A."/>
            <person name="Seitzer P.M."/>
            <person name="Tritt A."/>
            <person name="Larsen D."/>
            <person name="Krusor M."/>
            <person name="Yao A.I."/>
            <person name="Wu D."/>
            <person name="Madern D."/>
            <person name="Eisen J.A."/>
            <person name="Darling A.E."/>
            <person name="Facciotti M.T."/>
        </authorList>
    </citation>
    <scope>NUCLEOTIDE SEQUENCE [LARGE SCALE GENOMIC DNA]</scope>
    <source>
        <strain evidence="2 3">JCM 14089</strain>
    </source>
</reference>
<feature type="domain" description="Halobacterial output" evidence="1">
    <location>
        <begin position="2"/>
        <end position="58"/>
    </location>
</feature>
<dbReference type="AlphaFoldDB" id="L9VUM7"/>
<proteinExistence type="predicted"/>
<name>L9VUM7_9EURY</name>
<gene>
    <name evidence="2" type="ORF">C495_17227</name>
</gene>
<sequence length="63" mass="7075">MLEDVPVTELEPLYNHISPDALISFHRHAKDADTAISVEFTVDEYTISVVQTDTVRIRDTSTA</sequence>
<dbReference type="PATRIC" id="fig|1230460.4.peg.3484"/>
<accession>L9VUM7</accession>
<dbReference type="Pfam" id="PF18545">
    <property type="entry name" value="HalOD1"/>
    <property type="match status" value="1"/>
</dbReference>
<dbReference type="InterPro" id="IPR040624">
    <property type="entry name" value="HalOD1"/>
</dbReference>